<dbReference type="AlphaFoldDB" id="A0A1W1CWJ1"/>
<organism evidence="1">
    <name type="scientific">hydrothermal vent metagenome</name>
    <dbReference type="NCBI Taxonomy" id="652676"/>
    <lineage>
        <taxon>unclassified sequences</taxon>
        <taxon>metagenomes</taxon>
        <taxon>ecological metagenomes</taxon>
    </lineage>
</organism>
<sequence>MKRIKNIANIFHLLIIAGFFLGLSGCGYKADPYYEDKKGFSDKNVKFIIKKQALQKDNNESCN</sequence>
<evidence type="ECO:0000313" key="1">
    <source>
        <dbReference type="EMBL" id="SFV70011.1"/>
    </source>
</evidence>
<name>A0A1W1CWJ1_9ZZZZ</name>
<dbReference type="PROSITE" id="PS51257">
    <property type="entry name" value="PROKAR_LIPOPROTEIN"/>
    <property type="match status" value="1"/>
</dbReference>
<evidence type="ECO:0008006" key="2">
    <source>
        <dbReference type="Google" id="ProtNLM"/>
    </source>
</evidence>
<dbReference type="EMBL" id="FPHH01000129">
    <property type="protein sequence ID" value="SFV70011.1"/>
    <property type="molecule type" value="Genomic_DNA"/>
</dbReference>
<reference evidence="1" key="1">
    <citation type="submission" date="2016-10" db="EMBL/GenBank/DDBJ databases">
        <authorList>
            <person name="de Groot N.N."/>
        </authorList>
    </citation>
    <scope>NUCLEOTIDE SEQUENCE</scope>
</reference>
<gene>
    <name evidence="1" type="ORF">MNB_SM-5-951</name>
</gene>
<proteinExistence type="predicted"/>
<protein>
    <recommendedName>
        <fullName evidence="2">Lipoprotein</fullName>
    </recommendedName>
</protein>
<accession>A0A1W1CWJ1</accession>